<protein>
    <submittedName>
        <fullName evidence="1">Uncharacterized protein</fullName>
    </submittedName>
</protein>
<comment type="caution">
    <text evidence="1">The sequence shown here is derived from an EMBL/GenBank/DDBJ whole genome shotgun (WGS) entry which is preliminary data.</text>
</comment>
<name>A0ABQ7TKE9_PHRPL</name>
<accession>A0ABQ7TKE9</accession>
<evidence type="ECO:0000313" key="2">
    <source>
        <dbReference type="Proteomes" id="UP000826234"/>
    </source>
</evidence>
<reference evidence="1 2" key="1">
    <citation type="journal article" date="2022" name="Gigascience">
        <title>A chromosome-level genome assembly and annotation of the desert horned lizard, Phrynosoma platyrhinos, provides insight into chromosomal rearrangements among reptiles.</title>
        <authorList>
            <person name="Koochekian N."/>
            <person name="Ascanio A."/>
            <person name="Farleigh K."/>
            <person name="Card D.C."/>
            <person name="Schield D.R."/>
            <person name="Castoe T.A."/>
            <person name="Jezkova T."/>
        </authorList>
    </citation>
    <scope>NUCLEOTIDE SEQUENCE [LARGE SCALE GENOMIC DNA]</scope>
    <source>
        <strain evidence="1">NK-2021</strain>
    </source>
</reference>
<evidence type="ECO:0000313" key="1">
    <source>
        <dbReference type="EMBL" id="KAH0630153.1"/>
    </source>
</evidence>
<dbReference type="EMBL" id="JAIPUX010000439">
    <property type="protein sequence ID" value="KAH0630153.1"/>
    <property type="molecule type" value="Genomic_DNA"/>
</dbReference>
<organism evidence="1 2">
    <name type="scientific">Phrynosoma platyrhinos</name>
    <name type="common">Desert horned lizard</name>
    <dbReference type="NCBI Taxonomy" id="52577"/>
    <lineage>
        <taxon>Eukaryota</taxon>
        <taxon>Metazoa</taxon>
        <taxon>Chordata</taxon>
        <taxon>Craniata</taxon>
        <taxon>Vertebrata</taxon>
        <taxon>Euteleostomi</taxon>
        <taxon>Lepidosauria</taxon>
        <taxon>Squamata</taxon>
        <taxon>Bifurcata</taxon>
        <taxon>Unidentata</taxon>
        <taxon>Episquamata</taxon>
        <taxon>Toxicofera</taxon>
        <taxon>Iguania</taxon>
        <taxon>Phrynosomatidae</taxon>
        <taxon>Phrynosomatinae</taxon>
        <taxon>Phrynosoma</taxon>
    </lineage>
</organism>
<keyword evidence="2" id="KW-1185">Reference proteome</keyword>
<dbReference type="Proteomes" id="UP000826234">
    <property type="component" value="Unassembled WGS sequence"/>
</dbReference>
<sequence>MHCASNTGPDRGSILYSRSKNYVNIFIDLRAKKLHLLEKILSGFFVAKIFQRMICITLHAGLLDFKNEIQLSE</sequence>
<proteinExistence type="predicted"/>
<gene>
    <name evidence="1" type="ORF">JD844_012829</name>
</gene>